<sequence length="68" mass="7631">MRQKIDKGARASRRQGAGKPKQNLGNKGRRKLMEMVGDIEIADFSERGALFYIKPATCEDKCILFSSI</sequence>
<evidence type="ECO:0000313" key="3">
    <source>
        <dbReference type="Proteomes" id="UP001596116"/>
    </source>
</evidence>
<evidence type="ECO:0000313" key="2">
    <source>
        <dbReference type="EMBL" id="MFC6035931.1"/>
    </source>
</evidence>
<dbReference type="RefSeq" id="WP_379882848.1">
    <property type="nucleotide sequence ID" value="NZ_JBHPON010000002.1"/>
</dbReference>
<name>A0ABW1KZ61_9PROT</name>
<keyword evidence="3" id="KW-1185">Reference proteome</keyword>
<accession>A0ABW1KZ61</accession>
<organism evidence="2 3">
    <name type="scientific">Hyphococcus aureus</name>
    <dbReference type="NCBI Taxonomy" id="2666033"/>
    <lineage>
        <taxon>Bacteria</taxon>
        <taxon>Pseudomonadati</taxon>
        <taxon>Pseudomonadota</taxon>
        <taxon>Alphaproteobacteria</taxon>
        <taxon>Parvularculales</taxon>
        <taxon>Parvularculaceae</taxon>
        <taxon>Hyphococcus</taxon>
    </lineage>
</organism>
<evidence type="ECO:0000256" key="1">
    <source>
        <dbReference type="SAM" id="MobiDB-lite"/>
    </source>
</evidence>
<reference evidence="2 3" key="1">
    <citation type="submission" date="2024-09" db="EMBL/GenBank/DDBJ databases">
        <authorList>
            <person name="Zhang Z.-H."/>
        </authorList>
    </citation>
    <scope>NUCLEOTIDE SEQUENCE [LARGE SCALE GENOMIC DNA]</scope>
    <source>
        <strain evidence="2 3">HHTR114</strain>
    </source>
</reference>
<dbReference type="EMBL" id="JBHPON010000002">
    <property type="protein sequence ID" value="MFC6035931.1"/>
    <property type="molecule type" value="Genomic_DNA"/>
</dbReference>
<protein>
    <submittedName>
        <fullName evidence="2">Uncharacterized protein</fullName>
    </submittedName>
</protein>
<proteinExistence type="predicted"/>
<dbReference type="Proteomes" id="UP001596116">
    <property type="component" value="Unassembled WGS sequence"/>
</dbReference>
<comment type="caution">
    <text evidence="2">The sequence shown here is derived from an EMBL/GenBank/DDBJ whole genome shotgun (WGS) entry which is preliminary data.</text>
</comment>
<gene>
    <name evidence="2" type="ORF">ACFMB1_10270</name>
</gene>
<feature type="region of interest" description="Disordered" evidence="1">
    <location>
        <begin position="1"/>
        <end position="29"/>
    </location>
</feature>